<protein>
    <submittedName>
        <fullName evidence="1">Uncharacterized protein</fullName>
    </submittedName>
</protein>
<organism evidence="1 2">
    <name type="scientific">Puccinia graminis f. sp. tritici</name>
    <dbReference type="NCBI Taxonomy" id="56615"/>
    <lineage>
        <taxon>Eukaryota</taxon>
        <taxon>Fungi</taxon>
        <taxon>Dikarya</taxon>
        <taxon>Basidiomycota</taxon>
        <taxon>Pucciniomycotina</taxon>
        <taxon>Pucciniomycetes</taxon>
        <taxon>Pucciniales</taxon>
        <taxon>Pucciniaceae</taxon>
        <taxon>Puccinia</taxon>
    </lineage>
</organism>
<gene>
    <name evidence="1" type="ORF">PGT21_034818</name>
</gene>
<evidence type="ECO:0000313" key="2">
    <source>
        <dbReference type="Proteomes" id="UP000324748"/>
    </source>
</evidence>
<dbReference type="AlphaFoldDB" id="A0A5B0NG54"/>
<keyword evidence="2" id="KW-1185">Reference proteome</keyword>
<reference evidence="1 2" key="1">
    <citation type="submission" date="2019-05" db="EMBL/GenBank/DDBJ databases">
        <title>Emergence of the Ug99 lineage of the wheat stem rust pathogen through somatic hybridization.</title>
        <authorList>
            <person name="Li F."/>
            <person name="Upadhyaya N.M."/>
            <person name="Sperschneider J."/>
            <person name="Matny O."/>
            <person name="Nguyen-Phuc H."/>
            <person name="Mago R."/>
            <person name="Raley C."/>
            <person name="Miller M.E."/>
            <person name="Silverstein K.A.T."/>
            <person name="Henningsen E."/>
            <person name="Hirsch C.D."/>
            <person name="Visser B."/>
            <person name="Pretorius Z.A."/>
            <person name="Steffenson B.J."/>
            <person name="Schwessinger B."/>
            <person name="Dodds P.N."/>
            <person name="Figueroa M."/>
        </authorList>
    </citation>
    <scope>NUCLEOTIDE SEQUENCE [LARGE SCALE GENOMIC DNA]</scope>
    <source>
        <strain evidence="1">21-0</strain>
    </source>
</reference>
<comment type="caution">
    <text evidence="1">The sequence shown here is derived from an EMBL/GenBank/DDBJ whole genome shotgun (WGS) entry which is preliminary data.</text>
</comment>
<sequence>MGSRDSLRPAQAILAAYTSTMKWDIIDRQLEFLQRQSLNYKQAYARLVIKIDREVFGDFKIGEIPKDAIALPSATQVQEEIAAVDNTMVTKDTPNDPLVVDEGVFM</sequence>
<evidence type="ECO:0000313" key="1">
    <source>
        <dbReference type="EMBL" id="KAA1087636.1"/>
    </source>
</evidence>
<dbReference type="EMBL" id="VSWC01000105">
    <property type="protein sequence ID" value="KAA1087636.1"/>
    <property type="molecule type" value="Genomic_DNA"/>
</dbReference>
<proteinExistence type="predicted"/>
<accession>A0A5B0NG54</accession>
<name>A0A5B0NG54_PUCGR</name>
<dbReference type="Proteomes" id="UP000324748">
    <property type="component" value="Unassembled WGS sequence"/>
</dbReference>